<dbReference type="PROSITE" id="PS50893">
    <property type="entry name" value="ABC_TRANSPORTER_2"/>
    <property type="match status" value="1"/>
</dbReference>
<dbReference type="EMBL" id="CAJPVJ010000036">
    <property type="protein sequence ID" value="CAG2159252.1"/>
    <property type="molecule type" value="Genomic_DNA"/>
</dbReference>
<reference evidence="5" key="1">
    <citation type="submission" date="2020-11" db="EMBL/GenBank/DDBJ databases">
        <authorList>
            <person name="Tran Van P."/>
        </authorList>
    </citation>
    <scope>NUCLEOTIDE SEQUENCE</scope>
</reference>
<dbReference type="EMBL" id="OC914861">
    <property type="protein sequence ID" value="CAD7636964.1"/>
    <property type="molecule type" value="Genomic_DNA"/>
</dbReference>
<evidence type="ECO:0000256" key="1">
    <source>
        <dbReference type="ARBA" id="ARBA00022448"/>
    </source>
</evidence>
<dbReference type="GO" id="GO:0016887">
    <property type="term" value="F:ATP hydrolysis activity"/>
    <property type="evidence" value="ECO:0007669"/>
    <property type="project" value="InterPro"/>
</dbReference>
<keyword evidence="2" id="KW-0547">Nucleotide-binding</keyword>
<feature type="domain" description="ABC transporter" evidence="4">
    <location>
        <begin position="22"/>
        <end position="249"/>
    </location>
</feature>
<keyword evidence="6" id="KW-1185">Reference proteome</keyword>
<dbReference type="Gene3D" id="3.40.50.300">
    <property type="entry name" value="P-loop containing nucleotide triphosphate hydrolases"/>
    <property type="match status" value="1"/>
</dbReference>
<keyword evidence="3" id="KW-0067">ATP-binding</keyword>
<dbReference type="OrthoDB" id="6411086at2759"/>
<dbReference type="AlphaFoldDB" id="A0A7R9L8I0"/>
<name>A0A7R9L8I0_9ACAR</name>
<keyword evidence="1" id="KW-0813">Transport</keyword>
<evidence type="ECO:0000313" key="6">
    <source>
        <dbReference type="Proteomes" id="UP000728032"/>
    </source>
</evidence>
<dbReference type="InterPro" id="IPR003593">
    <property type="entry name" value="AAA+_ATPase"/>
</dbReference>
<dbReference type="InterPro" id="IPR003439">
    <property type="entry name" value="ABC_transporter-like_ATP-bd"/>
</dbReference>
<dbReference type="PROSITE" id="PS00211">
    <property type="entry name" value="ABC_TRANSPORTER_1"/>
    <property type="match status" value="1"/>
</dbReference>
<dbReference type="PANTHER" id="PTHR42788">
    <property type="entry name" value="TAURINE IMPORT ATP-BINDING PROTEIN-RELATED"/>
    <property type="match status" value="1"/>
</dbReference>
<dbReference type="GO" id="GO:0005524">
    <property type="term" value="F:ATP binding"/>
    <property type="evidence" value="ECO:0007669"/>
    <property type="project" value="UniProtKB-KW"/>
</dbReference>
<organism evidence="5">
    <name type="scientific">Oppiella nova</name>
    <dbReference type="NCBI Taxonomy" id="334625"/>
    <lineage>
        <taxon>Eukaryota</taxon>
        <taxon>Metazoa</taxon>
        <taxon>Ecdysozoa</taxon>
        <taxon>Arthropoda</taxon>
        <taxon>Chelicerata</taxon>
        <taxon>Arachnida</taxon>
        <taxon>Acari</taxon>
        <taxon>Acariformes</taxon>
        <taxon>Sarcoptiformes</taxon>
        <taxon>Oribatida</taxon>
        <taxon>Brachypylina</taxon>
        <taxon>Oppioidea</taxon>
        <taxon>Oppiidae</taxon>
        <taxon>Oppiella</taxon>
    </lineage>
</organism>
<accession>A0A7R9L8I0</accession>
<dbReference type="SUPFAM" id="SSF52540">
    <property type="entry name" value="P-loop containing nucleoside triphosphate hydrolases"/>
    <property type="match status" value="1"/>
</dbReference>
<evidence type="ECO:0000259" key="4">
    <source>
        <dbReference type="PROSITE" id="PS50893"/>
    </source>
</evidence>
<evidence type="ECO:0000256" key="3">
    <source>
        <dbReference type="ARBA" id="ARBA00022840"/>
    </source>
</evidence>
<dbReference type="Proteomes" id="UP000728032">
    <property type="component" value="Unassembled WGS sequence"/>
</dbReference>
<sequence>MKAEINAEMDILLDIDMSFSLLSIKKLNKSFYRDQQTFTVLDGIHLDIQQGEFISIVGSSGCGKSTLLRLIAGLDKDYQGEILLNQTPIQGTDLKRGLIFQEHRLLPWLSVSENIHLALEETDLSRAEKNARVAEHLTMVGLKGFENAYPHELSGGMAQRVAIARGLVNQPDILLLDEPFGALDAITRSHLQTELQRIWQDQKITMILVTHDIEEAVYLGDRVIVMSARPGKIKEIIQVPLTHPRHKDSELLFNYRNQALNMLDHSA</sequence>
<dbReference type="SMART" id="SM00382">
    <property type="entry name" value="AAA"/>
    <property type="match status" value="1"/>
</dbReference>
<dbReference type="CDD" id="cd03293">
    <property type="entry name" value="ABC_NrtD_SsuB_transporters"/>
    <property type="match status" value="1"/>
</dbReference>
<dbReference type="InterPro" id="IPR017871">
    <property type="entry name" value="ABC_transporter-like_CS"/>
</dbReference>
<dbReference type="Pfam" id="PF00005">
    <property type="entry name" value="ABC_tran"/>
    <property type="match status" value="1"/>
</dbReference>
<proteinExistence type="predicted"/>
<dbReference type="InterPro" id="IPR027417">
    <property type="entry name" value="P-loop_NTPase"/>
</dbReference>
<gene>
    <name evidence="5" type="ORF">ONB1V03_LOCUS529</name>
</gene>
<dbReference type="InterPro" id="IPR050166">
    <property type="entry name" value="ABC_transporter_ATP-bind"/>
</dbReference>
<evidence type="ECO:0000256" key="2">
    <source>
        <dbReference type="ARBA" id="ARBA00022741"/>
    </source>
</evidence>
<evidence type="ECO:0000313" key="5">
    <source>
        <dbReference type="EMBL" id="CAD7636964.1"/>
    </source>
</evidence>
<protein>
    <recommendedName>
        <fullName evidence="4">ABC transporter domain-containing protein</fullName>
    </recommendedName>
</protein>
<dbReference type="PANTHER" id="PTHR42788:SF13">
    <property type="entry name" value="ALIPHATIC SULFONATES IMPORT ATP-BINDING PROTEIN SSUB"/>
    <property type="match status" value="1"/>
</dbReference>